<evidence type="ECO:0000256" key="13">
    <source>
        <dbReference type="SAM" id="MobiDB-lite"/>
    </source>
</evidence>
<organism evidence="15 16">
    <name type="scientific">Aureobasidium pullulans</name>
    <name type="common">Black yeast</name>
    <name type="synonym">Pullularia pullulans</name>
    <dbReference type="NCBI Taxonomy" id="5580"/>
    <lineage>
        <taxon>Eukaryota</taxon>
        <taxon>Fungi</taxon>
        <taxon>Dikarya</taxon>
        <taxon>Ascomycota</taxon>
        <taxon>Pezizomycotina</taxon>
        <taxon>Dothideomycetes</taxon>
        <taxon>Dothideomycetidae</taxon>
        <taxon>Dothideales</taxon>
        <taxon>Saccotheciaceae</taxon>
        <taxon>Aureobasidium</taxon>
    </lineage>
</organism>
<feature type="compositionally biased region" description="Low complexity" evidence="13">
    <location>
        <begin position="34"/>
        <end position="49"/>
    </location>
</feature>
<comment type="caution">
    <text evidence="15">The sequence shown here is derived from an EMBL/GenBank/DDBJ whole genome shotgun (WGS) entry which is preliminary data.</text>
</comment>
<feature type="transmembrane region" description="Helical" evidence="12">
    <location>
        <begin position="794"/>
        <end position="815"/>
    </location>
</feature>
<evidence type="ECO:0000256" key="6">
    <source>
        <dbReference type="ARBA" id="ARBA00022692"/>
    </source>
</evidence>
<feature type="region of interest" description="Disordered" evidence="13">
    <location>
        <begin position="1"/>
        <end position="79"/>
    </location>
</feature>
<dbReference type="Gene3D" id="3.40.50.1820">
    <property type="entry name" value="alpha/beta hydrolase"/>
    <property type="match status" value="1"/>
</dbReference>
<keyword evidence="9 12" id="KW-0653">Protein transport</keyword>
<feature type="non-terminal residue" evidence="15">
    <location>
        <position position="1324"/>
    </location>
</feature>
<dbReference type="GO" id="GO:0006888">
    <property type="term" value="P:endoplasmic reticulum to Golgi vesicle-mediated transport"/>
    <property type="evidence" value="ECO:0007669"/>
    <property type="project" value="TreeGrafter"/>
</dbReference>
<reference evidence="15 16" key="1">
    <citation type="submission" date="2018-10" db="EMBL/GenBank/DDBJ databases">
        <title>Fifty Aureobasidium pullulans genomes reveal a recombining polyextremotolerant generalist.</title>
        <authorList>
            <person name="Gostincar C."/>
            <person name="Turk M."/>
            <person name="Zajc J."/>
            <person name="Gunde-Cimerman N."/>
        </authorList>
    </citation>
    <scope>NUCLEOTIDE SEQUENCE [LARGE SCALE GENOMIC DNA]</scope>
    <source>
        <strain evidence="15 16">EXF-3380</strain>
    </source>
</reference>
<dbReference type="Pfam" id="PF25141">
    <property type="entry name" value="PGAP1_2nd"/>
    <property type="match status" value="1"/>
</dbReference>
<dbReference type="Proteomes" id="UP000304947">
    <property type="component" value="Unassembled WGS sequence"/>
</dbReference>
<dbReference type="Pfam" id="PF06218">
    <property type="entry name" value="NPR2"/>
    <property type="match status" value="1"/>
</dbReference>
<evidence type="ECO:0000256" key="3">
    <source>
        <dbReference type="ARBA" id="ARBA00006931"/>
    </source>
</evidence>
<name>A0A4T0DMJ6_AURPU</name>
<dbReference type="EMBL" id="QZBU01000666">
    <property type="protein sequence ID" value="TIA62880.1"/>
    <property type="molecule type" value="Genomic_DNA"/>
</dbReference>
<evidence type="ECO:0000256" key="7">
    <source>
        <dbReference type="ARBA" id="ARBA00022801"/>
    </source>
</evidence>
<dbReference type="InterPro" id="IPR009348">
    <property type="entry name" value="NPR2-like"/>
</dbReference>
<evidence type="ECO:0000256" key="1">
    <source>
        <dbReference type="ARBA" id="ARBA00003496"/>
    </source>
</evidence>
<dbReference type="InterPro" id="IPR012908">
    <property type="entry name" value="PGAP1-ab_dom-like"/>
</dbReference>
<evidence type="ECO:0000313" key="16">
    <source>
        <dbReference type="Proteomes" id="UP000304947"/>
    </source>
</evidence>
<keyword evidence="6 12" id="KW-0812">Transmembrane</keyword>
<evidence type="ECO:0000256" key="11">
    <source>
        <dbReference type="ARBA" id="ARBA00023136"/>
    </source>
</evidence>
<dbReference type="GO" id="GO:0006505">
    <property type="term" value="P:GPI anchor metabolic process"/>
    <property type="evidence" value="ECO:0007669"/>
    <property type="project" value="TreeGrafter"/>
</dbReference>
<dbReference type="InterPro" id="IPR039529">
    <property type="entry name" value="PGAP1/BST1"/>
</dbReference>
<keyword evidence="5 12" id="KW-0813">Transport</keyword>
<feature type="transmembrane region" description="Helical" evidence="12">
    <location>
        <begin position="933"/>
        <end position="951"/>
    </location>
</feature>
<feature type="transmembrane region" description="Helical" evidence="12">
    <location>
        <begin position="95"/>
        <end position="120"/>
    </location>
</feature>
<evidence type="ECO:0000256" key="8">
    <source>
        <dbReference type="ARBA" id="ARBA00022824"/>
    </source>
</evidence>
<protein>
    <recommendedName>
        <fullName evidence="4 12">GPI inositol-deacylase</fullName>
        <ecNumber evidence="12">3.1.-.-</ecNumber>
    </recommendedName>
</protein>
<gene>
    <name evidence="15" type="ORF">D6C83_02852</name>
</gene>
<feature type="transmembrane region" description="Helical" evidence="12">
    <location>
        <begin position="853"/>
        <end position="886"/>
    </location>
</feature>
<feature type="region of interest" description="Disordered" evidence="13">
    <location>
        <begin position="1277"/>
        <end position="1301"/>
    </location>
</feature>
<comment type="function">
    <text evidence="1 12">Involved in inositol deacylation of GPI-anchored proteins which plays important roles in the quality control and ER-associated degradation of GPI-anchored proteins.</text>
</comment>
<dbReference type="GO" id="GO:0005789">
    <property type="term" value="C:endoplasmic reticulum membrane"/>
    <property type="evidence" value="ECO:0007669"/>
    <property type="project" value="UniProtKB-SubCell"/>
</dbReference>
<feature type="compositionally biased region" description="Low complexity" evidence="13">
    <location>
        <begin position="1279"/>
        <end position="1301"/>
    </location>
</feature>
<comment type="similarity">
    <text evidence="3 12">Belongs to the GPI inositol-deacylase family.</text>
</comment>
<sequence length="1324" mass="147804">MRRRASLAGADEDDGLKVNMRSNVEEVDSDDNNDGSPASAPASSRTTRSVSREKESDDDIDSQSTPTPTPAPSADTKMEDFYRKQRQRARLRSPWACSLVTMVCTALSLLLLATIAQSFLGRQLDPKGCKMSYMLSAFAKYTDFDTEHTRFATKYSLYLYREAGIDQDTRVKGIPVLFIPGNAGSYKQVRSLAAEAANYYHDVLQHDAQAQQDGKRPFDFFSVDFNEDITAFHGQTLLDQAEYLNEAVAYILSLYHNPHRSLRDESLPDPKSVMLVGHSMGGIVARTMFTMHNYQPNTINTIITLSAPHARAPVSFDQDIVDTYQNINEYWRNSYALDQSPLDHVTLVSIVGGGLDTVVPSDYASLTSLMPESHGFTVFTSTIPHVWTGMDHLAIIWCDQLRKAVIKALFDVADVKQPTQTIPREERMRHFRRRFLTGLEPSVKKALPEQEAKMLLSLDDQSSAILSIGERLSLRQLGSSAKTEAHVLPVPSLIEKDTRKLSVLTNQRIDEHGPVQVFLCSSHIPQAGAGGNAYAINLDLSGGSSGFMRLSCKDAASDAIALPASTSGSEFAFDDASPFTYIEYTLKDLSDYQYVAVIDKASELTDGWVVAEFSDSAKSTITVKRSLRSLMLSGMHRILPATRAMVNEIRIPRVHSSLLAYTLHIRQKCKSEPLFQPLLRQYISEPYESKFFPNVRGDVNINLHGVSPYVPPPANAAHTKDGLSLQIWSDPTCNAEMEVALDIDILGSFGKIYMRYRTVFAAFPLVVVALVLRKQFKVYDATGIFMSFSEGMDQCIRTSLPVLFIALSFLSLALANHATAAVGEEILGPQHEATESFLAFTKNDLLLGSNDPFFFWLVPLFGVISVGVCIVINYIALAVTQIFTFCYTKIRNVRLRNDEGRRTTTAFAVTSPLQRVITTSILLIMVATIIPYQFAYLVLCLVQLATSVRALRLAQETRSGNNYNFYNYVHSLLVLMLWILPINLPVLVVWIHNLAVHWLTPFSSHHNILSIMPYILIVETMSTGHIIPRREFCDRPLSLLASHHRIIGFPVCIHNPVLYPRSDFIFNFCLVVDEKAEWGAYASVVSKLARLMRNLEEQAGWLSKEERREGWVKAGERGYGGGNRVFAICEMVLEDLNCYCECMIPIDDSNTLNLKLFPTRSPPPPIQIYHVPLSTVRFSSLQTNTWDLTVQRIIPFIDGINSVQKIAVLADTDLTLTRRALAHLLYYGCILMLNTFHFGAIYAATAEIGVFVEDTKMQDECRRYIVTPHSPFKNSIIGSSSATNQNQHQNTTNTSNQSSSFANLSSSFAASKYHKSSNLNPSSS</sequence>
<dbReference type="GO" id="GO:0015031">
    <property type="term" value="P:protein transport"/>
    <property type="evidence" value="ECO:0007669"/>
    <property type="project" value="UniProtKB-KW"/>
</dbReference>
<evidence type="ECO:0000259" key="14">
    <source>
        <dbReference type="Pfam" id="PF07819"/>
    </source>
</evidence>
<dbReference type="FunFam" id="3.40.50.1820:FF:000056">
    <property type="entry name" value="GPI inositol-deacylase"/>
    <property type="match status" value="1"/>
</dbReference>
<keyword evidence="11 12" id="KW-0472">Membrane</keyword>
<evidence type="ECO:0000256" key="4">
    <source>
        <dbReference type="ARBA" id="ARBA00015856"/>
    </source>
</evidence>
<comment type="subcellular location">
    <subcellularLocation>
        <location evidence="2">Endoplasmic reticulum membrane</location>
        <topology evidence="2">Multi-pass membrane protein</topology>
    </subcellularLocation>
</comment>
<feature type="transmembrane region" description="Helical" evidence="12">
    <location>
        <begin position="972"/>
        <end position="991"/>
    </location>
</feature>
<feature type="transmembrane region" description="Helical" evidence="12">
    <location>
        <begin position="754"/>
        <end position="773"/>
    </location>
</feature>
<evidence type="ECO:0000256" key="10">
    <source>
        <dbReference type="ARBA" id="ARBA00022989"/>
    </source>
</evidence>
<dbReference type="InterPro" id="IPR029058">
    <property type="entry name" value="AB_hydrolase_fold"/>
</dbReference>
<accession>A0A4T0DMJ6</accession>
<dbReference type="GO" id="GO:0050185">
    <property type="term" value="F:phosphatidylinositol deacylase activity"/>
    <property type="evidence" value="ECO:0007669"/>
    <property type="project" value="TreeGrafter"/>
</dbReference>
<keyword evidence="8 12" id="KW-0256">Endoplasmic reticulum</keyword>
<evidence type="ECO:0000256" key="5">
    <source>
        <dbReference type="ARBA" id="ARBA00022448"/>
    </source>
</evidence>
<keyword evidence="7 12" id="KW-0378">Hydrolase</keyword>
<keyword evidence="10 12" id="KW-1133">Transmembrane helix</keyword>
<proteinExistence type="inferred from homology"/>
<feature type="transmembrane region" description="Helical" evidence="12">
    <location>
        <begin position="1224"/>
        <end position="1244"/>
    </location>
</feature>
<evidence type="ECO:0000313" key="15">
    <source>
        <dbReference type="EMBL" id="TIA62880.1"/>
    </source>
</evidence>
<dbReference type="EC" id="3.1.-.-" evidence="12"/>
<dbReference type="PANTHER" id="PTHR15495:SF7">
    <property type="entry name" value="GPI INOSITOL-DEACYLASE"/>
    <property type="match status" value="1"/>
</dbReference>
<evidence type="ECO:0000256" key="12">
    <source>
        <dbReference type="RuleBase" id="RU365011"/>
    </source>
</evidence>
<dbReference type="Pfam" id="PF07819">
    <property type="entry name" value="PGAP1"/>
    <property type="match status" value="1"/>
</dbReference>
<dbReference type="SUPFAM" id="SSF53474">
    <property type="entry name" value="alpha/beta-Hydrolases"/>
    <property type="match status" value="1"/>
</dbReference>
<evidence type="ECO:0000256" key="2">
    <source>
        <dbReference type="ARBA" id="ARBA00004477"/>
    </source>
</evidence>
<dbReference type="PANTHER" id="PTHR15495">
    <property type="entry name" value="NEGATIVE REGULATOR OF VESICLE FORMATION-RELATED"/>
    <property type="match status" value="1"/>
</dbReference>
<feature type="domain" description="GPI inositol-deacylase PGAP1-like alpha/beta" evidence="14">
    <location>
        <begin position="171"/>
        <end position="411"/>
    </location>
</feature>
<evidence type="ECO:0000256" key="9">
    <source>
        <dbReference type="ARBA" id="ARBA00022927"/>
    </source>
</evidence>